<dbReference type="OrthoDB" id="5321643at2"/>
<dbReference type="PANTHER" id="PTHR30399:SF1">
    <property type="entry name" value="UTP PYROPHOSPHATASE"/>
    <property type="match status" value="1"/>
</dbReference>
<dbReference type="AlphaFoldDB" id="A8ZS36"/>
<dbReference type="Pfam" id="PF01863">
    <property type="entry name" value="YgjP-like"/>
    <property type="match status" value="1"/>
</dbReference>
<dbReference type="Proteomes" id="UP000008561">
    <property type="component" value="Chromosome"/>
</dbReference>
<proteinExistence type="predicted"/>
<evidence type="ECO:0000313" key="3">
    <source>
        <dbReference type="Proteomes" id="UP000008561"/>
    </source>
</evidence>
<dbReference type="InterPro" id="IPR053136">
    <property type="entry name" value="UTP_pyrophosphatase-like"/>
</dbReference>
<dbReference type="HOGENOM" id="CLU_065947_1_1_7"/>
<name>A8ZS36_DESOH</name>
<gene>
    <name evidence="2" type="ordered locus">Dole_0244</name>
</gene>
<evidence type="ECO:0000259" key="1">
    <source>
        <dbReference type="Pfam" id="PF01863"/>
    </source>
</evidence>
<protein>
    <recommendedName>
        <fullName evidence="1">YgjP-like metallopeptidase domain-containing protein</fullName>
    </recommendedName>
</protein>
<dbReference type="PANTHER" id="PTHR30399">
    <property type="entry name" value="UNCHARACTERIZED PROTEIN YGJP"/>
    <property type="match status" value="1"/>
</dbReference>
<evidence type="ECO:0000313" key="2">
    <source>
        <dbReference type="EMBL" id="ABW66054.1"/>
    </source>
</evidence>
<accession>A8ZS36</accession>
<feature type="domain" description="YgjP-like metallopeptidase" evidence="1">
    <location>
        <begin position="23"/>
        <end position="228"/>
    </location>
</feature>
<keyword evidence="3" id="KW-1185">Reference proteome</keyword>
<dbReference type="eggNOG" id="COG1451">
    <property type="taxonomic scope" value="Bacteria"/>
</dbReference>
<dbReference type="EMBL" id="CP000859">
    <property type="protein sequence ID" value="ABW66054.1"/>
    <property type="molecule type" value="Genomic_DNA"/>
</dbReference>
<dbReference type="Gene3D" id="3.30.2010.10">
    <property type="entry name" value="Metalloproteases ('zincins'), catalytic domain"/>
    <property type="match status" value="1"/>
</dbReference>
<dbReference type="RefSeq" id="WP_012173673.1">
    <property type="nucleotide sequence ID" value="NC_009943.1"/>
</dbReference>
<reference evidence="2 3" key="1">
    <citation type="submission" date="2007-10" db="EMBL/GenBank/DDBJ databases">
        <title>Complete sequence of Desulfococcus oleovorans Hxd3.</title>
        <authorList>
            <consortium name="US DOE Joint Genome Institute"/>
            <person name="Copeland A."/>
            <person name="Lucas S."/>
            <person name="Lapidus A."/>
            <person name="Barry K."/>
            <person name="Glavina del Rio T."/>
            <person name="Dalin E."/>
            <person name="Tice H."/>
            <person name="Pitluck S."/>
            <person name="Kiss H."/>
            <person name="Brettin T."/>
            <person name="Bruce D."/>
            <person name="Detter J.C."/>
            <person name="Han C."/>
            <person name="Schmutz J."/>
            <person name="Larimer F."/>
            <person name="Land M."/>
            <person name="Hauser L."/>
            <person name="Kyrpides N."/>
            <person name="Kim E."/>
            <person name="Wawrik B."/>
            <person name="Richardson P."/>
        </authorList>
    </citation>
    <scope>NUCLEOTIDE SEQUENCE [LARGE SCALE GENOMIC DNA]</scope>
    <source>
        <strain evidence="3">DSM 6200 / JCM 39069 / Hxd3</strain>
    </source>
</reference>
<organism evidence="2 3">
    <name type="scientific">Desulfosudis oleivorans (strain DSM 6200 / JCM 39069 / Hxd3)</name>
    <name type="common">Desulfococcus oleovorans</name>
    <dbReference type="NCBI Taxonomy" id="96561"/>
    <lineage>
        <taxon>Bacteria</taxon>
        <taxon>Pseudomonadati</taxon>
        <taxon>Thermodesulfobacteriota</taxon>
        <taxon>Desulfobacteria</taxon>
        <taxon>Desulfobacterales</taxon>
        <taxon>Desulfosudaceae</taxon>
        <taxon>Desulfosudis</taxon>
    </lineage>
</organism>
<dbReference type="STRING" id="96561.Dole_0244"/>
<dbReference type="InterPro" id="IPR002725">
    <property type="entry name" value="YgjP-like_metallopeptidase"/>
</dbReference>
<dbReference type="KEGG" id="dol:Dole_0244"/>
<sequence length="253" mass="29630">MNENIRIGNISIAVTRKKIKNVHLSVHPPNGRVTMSIPVGTRLDVARAYAISKLAWIRDKQEKLAGQARETPRKFIERESHYLWGRRHLLAVVERSAKPSVSVDHKRITLFVRPGSDQAKRASVIHEWHKSLLHETVPRLIGKWESRLGVKVNAYFLQRMKTKWGSCNCTKRHIRLNTELVKKPKDLVEYVVVHEMAHLIEPSHSDRFYALLEKHYPFWREARAELNELPLTAEEWKSDYTSKVNPVIRRIYR</sequence>
<dbReference type="CDD" id="cd07344">
    <property type="entry name" value="M48_yhfN_like"/>
    <property type="match status" value="1"/>
</dbReference>